<comment type="caution">
    <text evidence="1">The sequence shown here is derived from an EMBL/GenBank/DDBJ whole genome shotgun (WGS) entry which is preliminary data.</text>
</comment>
<dbReference type="AlphaFoldDB" id="A0AAV7TNA5"/>
<organism evidence="1 2">
    <name type="scientific">Pleurodeles waltl</name>
    <name type="common">Iberian ribbed newt</name>
    <dbReference type="NCBI Taxonomy" id="8319"/>
    <lineage>
        <taxon>Eukaryota</taxon>
        <taxon>Metazoa</taxon>
        <taxon>Chordata</taxon>
        <taxon>Craniata</taxon>
        <taxon>Vertebrata</taxon>
        <taxon>Euteleostomi</taxon>
        <taxon>Amphibia</taxon>
        <taxon>Batrachia</taxon>
        <taxon>Caudata</taxon>
        <taxon>Salamandroidea</taxon>
        <taxon>Salamandridae</taxon>
        <taxon>Pleurodelinae</taxon>
        <taxon>Pleurodeles</taxon>
    </lineage>
</organism>
<feature type="non-terminal residue" evidence="1">
    <location>
        <position position="1"/>
    </location>
</feature>
<name>A0AAV7TNA5_PLEWA</name>
<accession>A0AAV7TNA5</accession>
<keyword evidence="2" id="KW-1185">Reference proteome</keyword>
<dbReference type="EMBL" id="JANPWB010000006">
    <property type="protein sequence ID" value="KAJ1177946.1"/>
    <property type="molecule type" value="Genomic_DNA"/>
</dbReference>
<reference evidence="1" key="1">
    <citation type="journal article" date="2022" name="bioRxiv">
        <title>Sequencing and chromosome-scale assembly of the giantPleurodeles waltlgenome.</title>
        <authorList>
            <person name="Brown T."/>
            <person name="Elewa A."/>
            <person name="Iarovenko S."/>
            <person name="Subramanian E."/>
            <person name="Araus A.J."/>
            <person name="Petzold A."/>
            <person name="Susuki M."/>
            <person name="Suzuki K.-i.T."/>
            <person name="Hayashi T."/>
            <person name="Toyoda A."/>
            <person name="Oliveira C."/>
            <person name="Osipova E."/>
            <person name="Leigh N.D."/>
            <person name="Simon A."/>
            <person name="Yun M.H."/>
        </authorList>
    </citation>
    <scope>NUCLEOTIDE SEQUENCE</scope>
    <source>
        <strain evidence="1">20211129_DDA</strain>
        <tissue evidence="1">Liver</tissue>
    </source>
</reference>
<evidence type="ECO:0000313" key="1">
    <source>
        <dbReference type="EMBL" id="KAJ1177946.1"/>
    </source>
</evidence>
<proteinExistence type="predicted"/>
<sequence>RYHGITSTMLQHRDTTASHLPCYSLEIPQHHICMLQHRDTTASHLPCYSTEIP</sequence>
<protein>
    <submittedName>
        <fullName evidence="1">Uncharacterized protein</fullName>
    </submittedName>
</protein>
<gene>
    <name evidence="1" type="ORF">NDU88_003197</name>
</gene>
<dbReference type="Proteomes" id="UP001066276">
    <property type="component" value="Chromosome 3_2"/>
</dbReference>
<evidence type="ECO:0000313" key="2">
    <source>
        <dbReference type="Proteomes" id="UP001066276"/>
    </source>
</evidence>